<dbReference type="OrthoDB" id="10355992at2759"/>
<sequence>MAEAAGLAVGVIGLVGLTSSIIQMVQLVSSLDDFEDDYQIAGAMLTFTAARFTQWEKGAFPQGEGSVRQIPNVEGAQKFLEVIDRRFKDACQLLRTHSDESTEPPADTTATRSDRLRHIFKPLFRSTRFGHTAKRARWIVTDCDRLRRICNELTVVIEHLEVLVPTTSANTGEVTRRADALKLQARRDFEQLAEVARVYNPHLFQEIEINRQLVAEGHVDITGARIGDHSKISIGTRITEAAAKRGFTDRSWINARDMRVGKNSDVQAGLQVT</sequence>
<proteinExistence type="predicted"/>
<organism evidence="2 3">
    <name type="scientific">Clonostachys rhizophaga</name>
    <dbReference type="NCBI Taxonomy" id="160324"/>
    <lineage>
        <taxon>Eukaryota</taxon>
        <taxon>Fungi</taxon>
        <taxon>Dikarya</taxon>
        <taxon>Ascomycota</taxon>
        <taxon>Pezizomycotina</taxon>
        <taxon>Sordariomycetes</taxon>
        <taxon>Hypocreomycetidae</taxon>
        <taxon>Hypocreales</taxon>
        <taxon>Bionectriaceae</taxon>
        <taxon>Clonostachys</taxon>
    </lineage>
</organism>
<dbReference type="AlphaFoldDB" id="A0A9N9VHF1"/>
<reference evidence="2" key="1">
    <citation type="submission" date="2021-10" db="EMBL/GenBank/DDBJ databases">
        <authorList>
            <person name="Piombo E."/>
        </authorList>
    </citation>
    <scope>NUCLEOTIDE SEQUENCE</scope>
</reference>
<name>A0A9N9VHF1_9HYPO</name>
<comment type="caution">
    <text evidence="2">The sequence shown here is derived from an EMBL/GenBank/DDBJ whole genome shotgun (WGS) entry which is preliminary data.</text>
</comment>
<dbReference type="Gene3D" id="1.20.120.1020">
    <property type="entry name" value="Prion-inhibition and propagation, HeLo domain"/>
    <property type="match status" value="1"/>
</dbReference>
<dbReference type="Proteomes" id="UP000696573">
    <property type="component" value="Unassembled WGS sequence"/>
</dbReference>
<dbReference type="Pfam" id="PF14479">
    <property type="entry name" value="HeLo"/>
    <property type="match status" value="1"/>
</dbReference>
<accession>A0A9N9VHF1</accession>
<dbReference type="InterPro" id="IPR038305">
    <property type="entry name" value="HeLo_sf"/>
</dbReference>
<keyword evidence="3" id="KW-1185">Reference proteome</keyword>
<protein>
    <recommendedName>
        <fullName evidence="1">Prion-inhibition and propagation HeLo domain-containing protein</fullName>
    </recommendedName>
</protein>
<feature type="domain" description="Prion-inhibition and propagation HeLo" evidence="1">
    <location>
        <begin position="6"/>
        <end position="192"/>
    </location>
</feature>
<dbReference type="InterPro" id="IPR029498">
    <property type="entry name" value="HeLo_dom"/>
</dbReference>
<evidence type="ECO:0000313" key="2">
    <source>
        <dbReference type="EMBL" id="CAH0022514.1"/>
    </source>
</evidence>
<gene>
    <name evidence="2" type="ORF">CRHIZ90672A_00016324</name>
</gene>
<evidence type="ECO:0000313" key="3">
    <source>
        <dbReference type="Proteomes" id="UP000696573"/>
    </source>
</evidence>
<evidence type="ECO:0000259" key="1">
    <source>
        <dbReference type="Pfam" id="PF14479"/>
    </source>
</evidence>
<dbReference type="EMBL" id="CABFNQ020000679">
    <property type="protein sequence ID" value="CAH0022514.1"/>
    <property type="molecule type" value="Genomic_DNA"/>
</dbReference>